<dbReference type="Gene3D" id="3.40.50.410">
    <property type="entry name" value="von Willebrand factor, type A domain"/>
    <property type="match status" value="3"/>
</dbReference>
<dbReference type="InterPro" id="IPR002035">
    <property type="entry name" value="VWF_A"/>
</dbReference>
<dbReference type="CDD" id="cd00054">
    <property type="entry name" value="EGF_CA"/>
    <property type="match status" value="1"/>
</dbReference>
<proteinExistence type="predicted"/>
<dbReference type="GO" id="GO:0005615">
    <property type="term" value="C:extracellular space"/>
    <property type="evidence" value="ECO:0007669"/>
    <property type="project" value="TreeGrafter"/>
</dbReference>
<dbReference type="PRINTS" id="PR00453">
    <property type="entry name" value="VWFADOMAIN"/>
</dbReference>
<dbReference type="Pfam" id="PF00008">
    <property type="entry name" value="EGF"/>
    <property type="match status" value="1"/>
</dbReference>
<evidence type="ECO:0000256" key="5">
    <source>
        <dbReference type="PROSITE-ProRule" id="PRU00076"/>
    </source>
</evidence>
<dbReference type="SMART" id="SM00327">
    <property type="entry name" value="VWA"/>
    <property type="match status" value="3"/>
</dbReference>
<evidence type="ECO:0000259" key="7">
    <source>
        <dbReference type="PROSITE" id="PS50234"/>
    </source>
</evidence>
<dbReference type="FunFam" id="3.40.50.410:FF:000054">
    <property type="entry name" value="von Willebrand factor A domain containing 2"/>
    <property type="match status" value="1"/>
</dbReference>
<keyword evidence="4" id="KW-1015">Disulfide bond</keyword>
<dbReference type="CDD" id="cd00053">
    <property type="entry name" value="EGF"/>
    <property type="match status" value="1"/>
</dbReference>
<dbReference type="STRING" id="75743.A0A401P7W7"/>
<feature type="domain" description="VWFA" evidence="7">
    <location>
        <begin position="359"/>
        <end position="535"/>
    </location>
</feature>
<dbReference type="AlphaFoldDB" id="A0A401P7W7"/>
<accession>A0A401P7W7</accession>
<dbReference type="Proteomes" id="UP000288216">
    <property type="component" value="Unassembled WGS sequence"/>
</dbReference>
<gene>
    <name evidence="8" type="ORF">scyTo_0008351</name>
</gene>
<keyword evidence="1 5" id="KW-0245">EGF-like domain</keyword>
<dbReference type="FunFam" id="2.10.25.10:FF:000066">
    <property type="entry name" value="FAT atypical cadherin 4"/>
    <property type="match status" value="1"/>
</dbReference>
<name>A0A401P7W7_SCYTO</name>
<dbReference type="Pfam" id="PF00092">
    <property type="entry name" value="VWA"/>
    <property type="match status" value="3"/>
</dbReference>
<evidence type="ECO:0000313" key="8">
    <source>
        <dbReference type="EMBL" id="GCB69225.1"/>
    </source>
</evidence>
<organism evidence="8 9">
    <name type="scientific">Scyliorhinus torazame</name>
    <name type="common">Cloudy catshark</name>
    <name type="synonym">Catulus torazame</name>
    <dbReference type="NCBI Taxonomy" id="75743"/>
    <lineage>
        <taxon>Eukaryota</taxon>
        <taxon>Metazoa</taxon>
        <taxon>Chordata</taxon>
        <taxon>Craniata</taxon>
        <taxon>Vertebrata</taxon>
        <taxon>Chondrichthyes</taxon>
        <taxon>Elasmobranchii</taxon>
        <taxon>Galeomorphii</taxon>
        <taxon>Galeoidea</taxon>
        <taxon>Carcharhiniformes</taxon>
        <taxon>Scyliorhinidae</taxon>
        <taxon>Scyliorhinus</taxon>
    </lineage>
</organism>
<evidence type="ECO:0000256" key="3">
    <source>
        <dbReference type="ARBA" id="ARBA00022737"/>
    </source>
</evidence>
<dbReference type="SMART" id="SM00181">
    <property type="entry name" value="EGF"/>
    <property type="match status" value="2"/>
</dbReference>
<dbReference type="GO" id="GO:0005604">
    <property type="term" value="C:basement membrane"/>
    <property type="evidence" value="ECO:0007669"/>
    <property type="project" value="TreeGrafter"/>
</dbReference>
<keyword evidence="9" id="KW-1185">Reference proteome</keyword>
<comment type="caution">
    <text evidence="5">Lacks conserved residue(s) required for the propagation of feature annotation.</text>
</comment>
<evidence type="ECO:0000256" key="4">
    <source>
        <dbReference type="ARBA" id="ARBA00023157"/>
    </source>
</evidence>
<dbReference type="SUPFAM" id="SSF57196">
    <property type="entry name" value="EGF/Laminin"/>
    <property type="match status" value="1"/>
</dbReference>
<dbReference type="SUPFAM" id="SSF53300">
    <property type="entry name" value="vWA-like"/>
    <property type="match status" value="3"/>
</dbReference>
<dbReference type="InterPro" id="IPR050525">
    <property type="entry name" value="ECM_Assembly_Org"/>
</dbReference>
<keyword evidence="3" id="KW-0677">Repeat</keyword>
<dbReference type="PROSITE" id="PS50026">
    <property type="entry name" value="EGF_3"/>
    <property type="match status" value="2"/>
</dbReference>
<feature type="domain" description="EGF-like" evidence="6">
    <location>
        <begin position="312"/>
        <end position="349"/>
    </location>
</feature>
<feature type="domain" description="VWFA" evidence="7">
    <location>
        <begin position="549"/>
        <end position="719"/>
    </location>
</feature>
<evidence type="ECO:0000259" key="6">
    <source>
        <dbReference type="PROSITE" id="PS50026"/>
    </source>
</evidence>
<keyword evidence="2" id="KW-0732">Signal</keyword>
<evidence type="ECO:0008006" key="10">
    <source>
        <dbReference type="Google" id="ProtNLM"/>
    </source>
</evidence>
<dbReference type="OMA" id="GREANCA"/>
<dbReference type="InterPro" id="IPR036465">
    <property type="entry name" value="vWFA_dom_sf"/>
</dbReference>
<dbReference type="CDD" id="cd01472">
    <property type="entry name" value="vWA_collagen"/>
    <property type="match status" value="1"/>
</dbReference>
<protein>
    <recommendedName>
        <fullName evidence="10">von Willebrand factor A domain-containing protein 2</fullName>
    </recommendedName>
</protein>
<dbReference type="InterPro" id="IPR000742">
    <property type="entry name" value="EGF"/>
</dbReference>
<dbReference type="GO" id="GO:0007161">
    <property type="term" value="P:calcium-independent cell-matrix adhesion"/>
    <property type="evidence" value="ECO:0007669"/>
    <property type="project" value="TreeGrafter"/>
</dbReference>
<reference evidence="8 9" key="1">
    <citation type="journal article" date="2018" name="Nat. Ecol. Evol.">
        <title>Shark genomes provide insights into elasmobranch evolution and the origin of vertebrates.</title>
        <authorList>
            <person name="Hara Y"/>
            <person name="Yamaguchi K"/>
            <person name="Onimaru K"/>
            <person name="Kadota M"/>
            <person name="Koyanagi M"/>
            <person name="Keeley SD"/>
            <person name="Tatsumi K"/>
            <person name="Tanaka K"/>
            <person name="Motone F"/>
            <person name="Kageyama Y"/>
            <person name="Nozu R"/>
            <person name="Adachi N"/>
            <person name="Nishimura O"/>
            <person name="Nakagawa R"/>
            <person name="Tanegashima C"/>
            <person name="Kiyatake I"/>
            <person name="Matsumoto R"/>
            <person name="Murakumo K"/>
            <person name="Nishida K"/>
            <person name="Terakita A"/>
            <person name="Kuratani S"/>
            <person name="Sato K"/>
            <person name="Hyodo S Kuraku.S."/>
        </authorList>
    </citation>
    <scope>NUCLEOTIDE SEQUENCE [LARGE SCALE GENOMIC DNA]</scope>
</reference>
<dbReference type="EMBL" id="BFAA01003175">
    <property type="protein sequence ID" value="GCB69225.1"/>
    <property type="molecule type" value="Genomic_DNA"/>
</dbReference>
<evidence type="ECO:0000313" key="9">
    <source>
        <dbReference type="Proteomes" id="UP000288216"/>
    </source>
</evidence>
<evidence type="ECO:0000256" key="2">
    <source>
        <dbReference type="ARBA" id="ARBA00022729"/>
    </source>
</evidence>
<dbReference type="PROSITE" id="PS50234">
    <property type="entry name" value="VWFA"/>
    <property type="match status" value="3"/>
</dbReference>
<dbReference type="OrthoDB" id="6132182at2759"/>
<dbReference type="PANTHER" id="PTHR24020">
    <property type="entry name" value="COLLAGEN ALPHA"/>
    <property type="match status" value="1"/>
</dbReference>
<feature type="domain" description="VWFA" evidence="7">
    <location>
        <begin position="67"/>
        <end position="238"/>
    </location>
</feature>
<dbReference type="FunFam" id="3.40.50.410:FF:000047">
    <property type="entry name" value="von Willebrand factor A domain containing 2"/>
    <property type="match status" value="1"/>
</dbReference>
<dbReference type="PANTHER" id="PTHR24020:SF37">
    <property type="entry name" value="VON WILLEBRAND FACTOR A DOMAIN-CONTAINING PROTEIN 2"/>
    <property type="match status" value="1"/>
</dbReference>
<sequence length="811" mass="90022">MLSEKLKGCNLRCSATMVRALPFQIVCTLLFIQALSSFCLQKLDTDHGTVVKISSAGQLMQCSAAIDLLFMLDGSYSIGKGSFERSKHVAFKLCDALDINPDRVRVGVIQYSSMPKFEFYLNSYLTKEEVKEQLKRIVFRGGSTQTALALKYILHKGFTGSRNSSVPRILVILTDGRSQGNVLQAATQLKETGITVFAVGVKFPRWDELYKLASEPTENHVLFAEHFDDAVNGLYSTLTSSDVCSAIPPACKLETHVCQRKSLETVKEFKGNFMCWKGSSGYGGPFSTLCPHYSWKRVYKTHLARCYRTTCPDPCDSQPCQYGGTCISEDFENYHCVCPAAFGGDFTCAPQQGLDCNVDLLLLIDGSSKMTLEGFLRYKAFMKRFLQVVLTEDSQVNVGVAQFSDGVQVELPMGQHRDVLDVVKKIDSVRFKGGSTKTGKALRYLTQFGFKTRSTSAHAQKDHPHVLVLLTDSKAEDSVVESAKYAKQREIFLLALGSQSLQSELDGITGNPQRTVTYSNPQNLLNKIPELRNKICSIDNQGCLSQPLDLVFALDASAGVGMVNFDKVKDFVKSAITQFEINRDVTQVGLVIYSSRSRTIFGLDASDSGINLQNATSLAPYLGGTASTGSVLLHVYDDVLSIRQGARPGVNKVAVVLTDGASTDDAAVPAQTLRNNGITVFAVGIGDAQKDSLLRISGSANYTIMVPSYEDLKYFEDSVVHRLCEVAKAPINLCKPNPCMHDGECILHNASYRCECKGWEGAHCEHRITNPEPRGDFPRIHRNRRRRQRKLRHLNRRGKRRFRKRRRQQKD</sequence>
<feature type="domain" description="EGF-like" evidence="6">
    <location>
        <begin position="730"/>
        <end position="765"/>
    </location>
</feature>
<dbReference type="FunFam" id="3.40.50.410:FF:000058">
    <property type="entry name" value="von Willebrand factor A domain containing 2"/>
    <property type="match status" value="1"/>
</dbReference>
<comment type="caution">
    <text evidence="8">The sequence shown here is derived from an EMBL/GenBank/DDBJ whole genome shotgun (WGS) entry which is preliminary data.</text>
</comment>
<evidence type="ECO:0000256" key="1">
    <source>
        <dbReference type="ARBA" id="ARBA00022536"/>
    </source>
</evidence>
<dbReference type="Gene3D" id="2.10.25.10">
    <property type="entry name" value="Laminin"/>
    <property type="match status" value="2"/>
</dbReference>